<keyword evidence="1" id="KW-1133">Transmembrane helix</keyword>
<evidence type="ECO:0000313" key="2">
    <source>
        <dbReference type="EMBL" id="JAH01945.1"/>
    </source>
</evidence>
<dbReference type="EMBL" id="GBXM01106632">
    <property type="protein sequence ID" value="JAH01945.1"/>
    <property type="molecule type" value="Transcribed_RNA"/>
</dbReference>
<sequence length="60" mass="6724">MGFRSGLWLGHSKMLILFSVNHFLTTLAVCFGFIVLLESQVLPKAKFSADCLMFSSRTLI</sequence>
<organism evidence="2">
    <name type="scientific">Anguilla anguilla</name>
    <name type="common">European freshwater eel</name>
    <name type="synonym">Muraena anguilla</name>
    <dbReference type="NCBI Taxonomy" id="7936"/>
    <lineage>
        <taxon>Eukaryota</taxon>
        <taxon>Metazoa</taxon>
        <taxon>Chordata</taxon>
        <taxon>Craniata</taxon>
        <taxon>Vertebrata</taxon>
        <taxon>Euteleostomi</taxon>
        <taxon>Actinopterygii</taxon>
        <taxon>Neopterygii</taxon>
        <taxon>Teleostei</taxon>
        <taxon>Anguilliformes</taxon>
        <taxon>Anguillidae</taxon>
        <taxon>Anguilla</taxon>
    </lineage>
</organism>
<evidence type="ECO:0000256" key="1">
    <source>
        <dbReference type="SAM" id="Phobius"/>
    </source>
</evidence>
<name>A0A0E9PD18_ANGAN</name>
<keyword evidence="1" id="KW-0812">Transmembrane</keyword>
<reference evidence="2" key="2">
    <citation type="journal article" date="2015" name="Fish Shellfish Immunol.">
        <title>Early steps in the European eel (Anguilla anguilla)-Vibrio vulnificus interaction in the gills: Role of the RtxA13 toxin.</title>
        <authorList>
            <person name="Callol A."/>
            <person name="Pajuelo D."/>
            <person name="Ebbesson L."/>
            <person name="Teles M."/>
            <person name="MacKenzie S."/>
            <person name="Amaro C."/>
        </authorList>
    </citation>
    <scope>NUCLEOTIDE SEQUENCE</scope>
</reference>
<feature type="transmembrane region" description="Helical" evidence="1">
    <location>
        <begin position="15"/>
        <end position="37"/>
    </location>
</feature>
<protein>
    <submittedName>
        <fullName evidence="2">Uncharacterized protein</fullName>
    </submittedName>
</protein>
<accession>A0A0E9PD18</accession>
<dbReference type="AlphaFoldDB" id="A0A0E9PD18"/>
<proteinExistence type="predicted"/>
<reference evidence="2" key="1">
    <citation type="submission" date="2014-11" db="EMBL/GenBank/DDBJ databases">
        <authorList>
            <person name="Amaro Gonzalez C."/>
        </authorList>
    </citation>
    <scope>NUCLEOTIDE SEQUENCE</scope>
</reference>
<keyword evidence="1" id="KW-0472">Membrane</keyword>